<evidence type="ECO:0000313" key="2">
    <source>
        <dbReference type="Proteomes" id="UP000789901"/>
    </source>
</evidence>
<feature type="non-terminal residue" evidence="1">
    <location>
        <position position="1"/>
    </location>
</feature>
<feature type="non-terminal residue" evidence="1">
    <location>
        <position position="49"/>
    </location>
</feature>
<dbReference type="Proteomes" id="UP000789901">
    <property type="component" value="Unassembled WGS sequence"/>
</dbReference>
<name>A0ABN7X4U2_GIGMA</name>
<protein>
    <submittedName>
        <fullName evidence="1">14819_t:CDS:1</fullName>
    </submittedName>
</protein>
<organism evidence="1 2">
    <name type="scientific">Gigaspora margarita</name>
    <dbReference type="NCBI Taxonomy" id="4874"/>
    <lineage>
        <taxon>Eukaryota</taxon>
        <taxon>Fungi</taxon>
        <taxon>Fungi incertae sedis</taxon>
        <taxon>Mucoromycota</taxon>
        <taxon>Glomeromycotina</taxon>
        <taxon>Glomeromycetes</taxon>
        <taxon>Diversisporales</taxon>
        <taxon>Gigasporaceae</taxon>
        <taxon>Gigaspora</taxon>
    </lineage>
</organism>
<reference evidence="1 2" key="1">
    <citation type="submission" date="2021-06" db="EMBL/GenBank/DDBJ databases">
        <authorList>
            <person name="Kallberg Y."/>
            <person name="Tangrot J."/>
            <person name="Rosling A."/>
        </authorList>
    </citation>
    <scope>NUCLEOTIDE SEQUENCE [LARGE SCALE GENOMIC DNA]</scope>
    <source>
        <strain evidence="1 2">120-4 pot B 10/14</strain>
    </source>
</reference>
<evidence type="ECO:0000313" key="1">
    <source>
        <dbReference type="EMBL" id="CAG8848094.1"/>
    </source>
</evidence>
<keyword evidence="2" id="KW-1185">Reference proteome</keyword>
<dbReference type="EMBL" id="CAJVQB010090626">
    <property type="protein sequence ID" value="CAG8848094.1"/>
    <property type="molecule type" value="Genomic_DNA"/>
</dbReference>
<sequence length="49" mass="5540">RILKKPTHTKDFFDILVTENDPNTGCPFSDETNPEVKARLQKGIGKVLK</sequence>
<proteinExistence type="predicted"/>
<gene>
    <name evidence="1" type="ORF">GMARGA_LOCUS39010</name>
</gene>
<comment type="caution">
    <text evidence="1">The sequence shown here is derived from an EMBL/GenBank/DDBJ whole genome shotgun (WGS) entry which is preliminary data.</text>
</comment>
<accession>A0ABN7X4U2</accession>